<dbReference type="InterPro" id="IPR050288">
    <property type="entry name" value="Cellulose_deg_GH3"/>
</dbReference>
<evidence type="ECO:0000313" key="9">
    <source>
        <dbReference type="EMBL" id="PJM76041.1"/>
    </source>
</evidence>
<keyword evidence="4" id="KW-0119">Carbohydrate metabolism</keyword>
<dbReference type="OrthoDB" id="3187421at2"/>
<dbReference type="InterPro" id="IPR036881">
    <property type="entry name" value="Glyco_hydro_3_C_sf"/>
</dbReference>
<dbReference type="Gene3D" id="3.40.50.1700">
    <property type="entry name" value="Glycoside hydrolase family 3 C-terminal domain"/>
    <property type="match status" value="1"/>
</dbReference>
<dbReference type="SUPFAM" id="SSF52279">
    <property type="entry name" value="Beta-D-glucan exohydrolase, C-terminal domain"/>
    <property type="match status" value="1"/>
</dbReference>
<keyword evidence="7" id="KW-0326">Glycosidase</keyword>
<dbReference type="Pfam" id="PF01915">
    <property type="entry name" value="Glyco_hydro_3_C"/>
    <property type="match status" value="1"/>
</dbReference>
<dbReference type="Gene3D" id="3.20.20.300">
    <property type="entry name" value="Glycoside hydrolase, family 3, N-terminal domain"/>
    <property type="match status" value="1"/>
</dbReference>
<dbReference type="PANTHER" id="PTHR42715">
    <property type="entry name" value="BETA-GLUCOSIDASE"/>
    <property type="match status" value="1"/>
</dbReference>
<comment type="subunit">
    <text evidence="2">Homotetramer.</text>
</comment>
<evidence type="ECO:0000256" key="2">
    <source>
        <dbReference type="ARBA" id="ARBA00011881"/>
    </source>
</evidence>
<dbReference type="GO" id="GO:0005975">
    <property type="term" value="P:carbohydrate metabolic process"/>
    <property type="evidence" value="ECO:0007669"/>
    <property type="project" value="InterPro"/>
</dbReference>
<evidence type="ECO:0000256" key="5">
    <source>
        <dbReference type="ARBA" id="ARBA00058905"/>
    </source>
</evidence>
<dbReference type="InterPro" id="IPR026891">
    <property type="entry name" value="Fn3-like"/>
</dbReference>
<dbReference type="SMART" id="SM01217">
    <property type="entry name" value="Fn3_like"/>
    <property type="match status" value="1"/>
</dbReference>
<organism evidence="9 10">
    <name type="scientific">Bifidobacterium simiarum</name>
    <dbReference type="NCBI Taxonomy" id="2045441"/>
    <lineage>
        <taxon>Bacteria</taxon>
        <taxon>Bacillati</taxon>
        <taxon>Actinomycetota</taxon>
        <taxon>Actinomycetes</taxon>
        <taxon>Bifidobacteriales</taxon>
        <taxon>Bifidobacteriaceae</taxon>
        <taxon>Bifidobacterium</taxon>
    </lineage>
</organism>
<evidence type="ECO:0000259" key="8">
    <source>
        <dbReference type="SMART" id="SM01217"/>
    </source>
</evidence>
<keyword evidence="10" id="KW-1185">Reference proteome</keyword>
<dbReference type="InterPro" id="IPR001764">
    <property type="entry name" value="Glyco_hydro_3_N"/>
</dbReference>
<dbReference type="EMBL" id="PEBK01000001">
    <property type="protein sequence ID" value="PJM76041.1"/>
    <property type="molecule type" value="Genomic_DNA"/>
</dbReference>
<evidence type="ECO:0000256" key="6">
    <source>
        <dbReference type="ARBA" id="ARBA00074219"/>
    </source>
</evidence>
<dbReference type="InterPro" id="IPR036962">
    <property type="entry name" value="Glyco_hydro_3_N_sf"/>
</dbReference>
<dbReference type="PRINTS" id="PR00133">
    <property type="entry name" value="GLHYDRLASE3"/>
</dbReference>
<proteinExistence type="inferred from homology"/>
<feature type="domain" description="Fibronectin type III-like" evidence="8">
    <location>
        <begin position="707"/>
        <end position="776"/>
    </location>
</feature>
<dbReference type="SUPFAM" id="SSF51445">
    <property type="entry name" value="(Trans)glycosidases"/>
    <property type="match status" value="1"/>
</dbReference>
<accession>A0A2M9HGY6</accession>
<evidence type="ECO:0000313" key="10">
    <source>
        <dbReference type="Proteomes" id="UP000231451"/>
    </source>
</evidence>
<dbReference type="PANTHER" id="PTHR42715:SF10">
    <property type="entry name" value="BETA-GLUCOSIDASE"/>
    <property type="match status" value="1"/>
</dbReference>
<dbReference type="RefSeq" id="WP_100511874.1">
    <property type="nucleotide sequence ID" value="NZ_PEBK01000001.1"/>
</dbReference>
<name>A0A2M9HGY6_9BIFI</name>
<protein>
    <recommendedName>
        <fullName evidence="6">Exo-alpha-(1-&gt;6)-L-arabinopyranosidase</fullName>
    </recommendedName>
</protein>
<dbReference type="AlphaFoldDB" id="A0A2M9HGY6"/>
<dbReference type="InterPro" id="IPR002772">
    <property type="entry name" value="Glyco_hydro_3_C"/>
</dbReference>
<gene>
    <name evidence="9" type="ORF">CSQ87_00370</name>
</gene>
<dbReference type="PROSITE" id="PS00775">
    <property type="entry name" value="GLYCOSYL_HYDROL_F3"/>
    <property type="match status" value="1"/>
</dbReference>
<comment type="caution">
    <text evidence="9">The sequence shown here is derived from an EMBL/GenBank/DDBJ whole genome shotgun (WGS) entry which is preliminary data.</text>
</comment>
<dbReference type="InterPro" id="IPR019800">
    <property type="entry name" value="Glyco_hydro_3_AS"/>
</dbReference>
<dbReference type="Gene3D" id="2.60.40.10">
    <property type="entry name" value="Immunoglobulins"/>
    <property type="match status" value="1"/>
</dbReference>
<dbReference type="InterPro" id="IPR017853">
    <property type="entry name" value="GH"/>
</dbReference>
<dbReference type="Pfam" id="PF00933">
    <property type="entry name" value="Glyco_hydro_3"/>
    <property type="match status" value="1"/>
</dbReference>
<evidence type="ECO:0000256" key="4">
    <source>
        <dbReference type="ARBA" id="ARBA00023277"/>
    </source>
</evidence>
<evidence type="ECO:0000256" key="7">
    <source>
        <dbReference type="RuleBase" id="RU361161"/>
    </source>
</evidence>
<dbReference type="GO" id="GO:0008422">
    <property type="term" value="F:beta-glucosidase activity"/>
    <property type="evidence" value="ECO:0007669"/>
    <property type="project" value="UniProtKB-ARBA"/>
</dbReference>
<keyword evidence="3 7" id="KW-0378">Hydrolase</keyword>
<evidence type="ECO:0000256" key="3">
    <source>
        <dbReference type="ARBA" id="ARBA00022801"/>
    </source>
</evidence>
<dbReference type="FunFam" id="2.60.40.10:FF:000495">
    <property type="entry name" value="Periplasmic beta-glucosidase"/>
    <property type="match status" value="1"/>
</dbReference>
<dbReference type="Proteomes" id="UP000231451">
    <property type="component" value="Unassembled WGS sequence"/>
</dbReference>
<sequence length="807" mass="87531">MNDYLNPELSPSRRADALLARLSLEEKMAQVSCYFVPDFTMDPADLPRTDTDYAYGTGQISCLAMRDLKTLDQVTTMQRAIQQRFMELSPHRIPAIFHMEGLCGAYAPGATSFPSGIARGASWDPQLERRIASAVGRQERAIGISQTFAPVLDISRDSRMGRQGETYGEDPTLTAAMGSAFTDGVQSSRPDGLTTEAVAKHFTGFHAALGGIHGANVELSDLELREQYAKPFQAAISEAHLRGIMPCYASIRNEPASGSKRLLTDLLRNEMGFDGLVVSDYGAITNIHTVQKVTESLAEAGLRAMEAGMDQELHIRSAFNDELAEWFRSGKADIAILDRAVHRVLEAKFRMGLFEHPFALQGEELLREFFHDDDADVTLRAALESMTLLKNDGTLPIASETRTIAVIGPHAENARYLFGGYTHLSMAEGALAAMTSMAGITTADDSGAGTFDTLPGTPIQRPEGAQFDAILHRLQPKATTLADELRHLLPGVTVITAHGYDHSGTDESGFDEALRVAAQADLVIATVGGKHATSSIASMGEGVDATNINLSPAQERFIELLGETGKPMVLVHMNGRAISSDAADRHANAILEAWNPAESGFEAIARTLTGDYNPAGRLPVTVPYTAGQIPLYYNHPNGSAWHQGDSVGFPEYVDSPHTPRYAFGHGLSYSTFAYEDLTIDNNTDVRAGDVVTISVTVANVSDRDGEEVVQLYVRDRYASMTRPVMELAGFRRLPIAAGERRKVTFELKTSQLAFLTVDRQWKIEHGAIDVMVGGSSQSPELTGSFDIHGDAIIGGRTRGFYAGSRVD</sequence>
<reference evidence="9 10" key="1">
    <citation type="submission" date="2017-10" db="EMBL/GenBank/DDBJ databases">
        <title>Draft genome sequences of strains TRE 1, TRE 9, TRE H and TRI 7, isolated from tamarins, belonging to four potential novel Bifidobacterium species.</title>
        <authorList>
            <person name="Mattarelli P."/>
            <person name="Modesto M."/>
            <person name="Puglisi E."/>
            <person name="Morelli L."/>
            <person name="Spezio C."/>
            <person name="Bonetti A."/>
            <person name="Sandri C."/>
        </authorList>
    </citation>
    <scope>NUCLEOTIDE SEQUENCE [LARGE SCALE GENOMIC DNA]</scope>
    <source>
        <strain evidence="10">TRI7</strain>
    </source>
</reference>
<dbReference type="Pfam" id="PF14310">
    <property type="entry name" value="Fn3-like"/>
    <property type="match status" value="1"/>
</dbReference>
<dbReference type="InterPro" id="IPR013783">
    <property type="entry name" value="Ig-like_fold"/>
</dbReference>
<comment type="function">
    <text evidence="5">Catalyzes the hydrolysis of a non-reducing terminal alpha-L-arabinopyranosidic linkage in ginsenoside Rb2 (alpha-L-arabinopyranosyl-(1-&gt;6)-alpha-D-glucopyranosyl) to release alpha-D-glucopyranosyl (Rd). It is not able to hydrolyze alpha-L-arabinofuranosyl-(1-&gt;6)-alpha-D-glucopyranosyl (Rc).</text>
</comment>
<comment type="similarity">
    <text evidence="1 7">Belongs to the glycosyl hydrolase 3 family.</text>
</comment>
<evidence type="ECO:0000256" key="1">
    <source>
        <dbReference type="ARBA" id="ARBA00005336"/>
    </source>
</evidence>